<keyword evidence="3" id="KW-0472">Membrane</keyword>
<evidence type="ECO:0000256" key="1">
    <source>
        <dbReference type="ARBA" id="ARBA00022481"/>
    </source>
</evidence>
<dbReference type="InterPro" id="IPR013545">
    <property type="entry name" value="T2SS_protein-GspG_C"/>
</dbReference>
<dbReference type="Pfam" id="PF08334">
    <property type="entry name" value="T2SSG"/>
    <property type="match status" value="1"/>
</dbReference>
<dbReference type="PANTHER" id="PTHR30093">
    <property type="entry name" value="GENERAL SECRETION PATHWAY PROTEIN G"/>
    <property type="match status" value="1"/>
</dbReference>
<dbReference type="PANTHER" id="PTHR30093:SF2">
    <property type="entry name" value="TYPE II SECRETION SYSTEM PROTEIN H"/>
    <property type="match status" value="1"/>
</dbReference>
<comment type="caution">
    <text evidence="5">The sequence shown here is derived from an EMBL/GenBank/DDBJ whole genome shotgun (WGS) entry which is preliminary data.</text>
</comment>
<dbReference type="InterPro" id="IPR045584">
    <property type="entry name" value="Pilin-like"/>
</dbReference>
<dbReference type="PRINTS" id="PR00813">
    <property type="entry name" value="BCTERIALGSPG"/>
</dbReference>
<keyword evidence="3" id="KW-1133">Transmembrane helix</keyword>
<dbReference type="Gene3D" id="3.30.700.10">
    <property type="entry name" value="Glycoprotein, Type 4 Pilin"/>
    <property type="match status" value="1"/>
</dbReference>
<evidence type="ECO:0000259" key="4">
    <source>
        <dbReference type="Pfam" id="PF08334"/>
    </source>
</evidence>
<feature type="domain" description="Type II secretion system protein GspG C-terminal" evidence="4">
    <location>
        <begin position="112"/>
        <end position="171"/>
    </location>
</feature>
<accession>A0ABT3GA27</accession>
<dbReference type="InterPro" id="IPR012902">
    <property type="entry name" value="N_methyl_site"/>
</dbReference>
<proteinExistence type="predicted"/>
<reference evidence="5" key="1">
    <citation type="submission" date="2022-10" db="EMBL/GenBank/DDBJ databases">
        <title>Luteolibacter sp. GHJ8, whole genome shotgun sequencing project.</title>
        <authorList>
            <person name="Zhao G."/>
            <person name="Shen L."/>
        </authorList>
    </citation>
    <scope>NUCLEOTIDE SEQUENCE</scope>
    <source>
        <strain evidence="5">GHJ8</strain>
    </source>
</reference>
<dbReference type="NCBIfam" id="TIGR02532">
    <property type="entry name" value="IV_pilin_GFxxxE"/>
    <property type="match status" value="1"/>
</dbReference>
<protein>
    <submittedName>
        <fullName evidence="5">Type II secretion system protein GspG</fullName>
    </submittedName>
</protein>
<dbReference type="Proteomes" id="UP001165653">
    <property type="component" value="Unassembled WGS sequence"/>
</dbReference>
<evidence type="ECO:0000256" key="2">
    <source>
        <dbReference type="SAM" id="MobiDB-lite"/>
    </source>
</evidence>
<name>A0ABT3GA27_9BACT</name>
<keyword evidence="6" id="KW-1185">Reference proteome</keyword>
<organism evidence="5 6">
    <name type="scientific">Luteolibacter rhizosphaerae</name>
    <dbReference type="NCBI Taxonomy" id="2989719"/>
    <lineage>
        <taxon>Bacteria</taxon>
        <taxon>Pseudomonadati</taxon>
        <taxon>Verrucomicrobiota</taxon>
        <taxon>Verrucomicrobiia</taxon>
        <taxon>Verrucomicrobiales</taxon>
        <taxon>Verrucomicrobiaceae</taxon>
        <taxon>Luteolibacter</taxon>
    </lineage>
</organism>
<feature type="region of interest" description="Disordered" evidence="2">
    <location>
        <begin position="138"/>
        <end position="179"/>
    </location>
</feature>
<feature type="transmembrane region" description="Helical" evidence="3">
    <location>
        <begin position="12"/>
        <end position="39"/>
    </location>
</feature>
<dbReference type="Pfam" id="PF07963">
    <property type="entry name" value="N_methyl"/>
    <property type="match status" value="1"/>
</dbReference>
<gene>
    <name evidence="5" type="ORF">OJ996_24135</name>
</gene>
<dbReference type="InterPro" id="IPR000983">
    <property type="entry name" value="Bac_GSPG_pilin"/>
</dbReference>
<keyword evidence="3" id="KW-0812">Transmembrane</keyword>
<feature type="compositionally biased region" description="Basic and acidic residues" evidence="2">
    <location>
        <begin position="163"/>
        <end position="173"/>
    </location>
</feature>
<dbReference type="EMBL" id="JAPDDR010000017">
    <property type="protein sequence ID" value="MCW1916698.1"/>
    <property type="molecule type" value="Genomic_DNA"/>
</dbReference>
<feature type="compositionally biased region" description="Basic and acidic residues" evidence="2">
    <location>
        <begin position="140"/>
        <end position="151"/>
    </location>
</feature>
<dbReference type="SUPFAM" id="SSF54523">
    <property type="entry name" value="Pili subunits"/>
    <property type="match status" value="1"/>
</dbReference>
<evidence type="ECO:0000256" key="3">
    <source>
        <dbReference type="SAM" id="Phobius"/>
    </source>
</evidence>
<dbReference type="RefSeq" id="WP_264516283.1">
    <property type="nucleotide sequence ID" value="NZ_JAPDDR010000017.1"/>
</dbReference>
<sequence length="179" mass="19703">MKKPAFRRHAAGFSLMELVVVVAIIVVLAALTLVGMSFINAKQARDKAALQVKLLDLAIEDYKSDNKTYPSHQDSEGLKGDEVLYKALYYDGFEAKESGGTIYLADLDPENNTKGGQAWMQGKGPTAQIVDPWGNTYRYRSGDAPDSRNPDFDVWSCGPDGKTNPDPKNKDSLDDIGNW</sequence>
<keyword evidence="1" id="KW-0488">Methylation</keyword>
<evidence type="ECO:0000313" key="6">
    <source>
        <dbReference type="Proteomes" id="UP001165653"/>
    </source>
</evidence>
<evidence type="ECO:0000313" key="5">
    <source>
        <dbReference type="EMBL" id="MCW1916698.1"/>
    </source>
</evidence>